<sequence length="168" mass="18085">MIHVCSLARLHATVAETKARHVVTLLRLVERVERPAVIAPENHLILAVDDIVAEAEGYAAPGKEHVRRLIDFVGTWDRGAPMVVHCFAGISRSTAGAFVAACALNPGRDELQIAQAIRRASHTAQPNARIVAIADDMLGRNGRMIRAVEHIGPGQAAIEGVPFKLDIV</sequence>
<dbReference type="EMBL" id="CP031417">
    <property type="protein sequence ID" value="AXK83417.1"/>
    <property type="molecule type" value="Genomic_DNA"/>
</dbReference>
<reference evidence="2 3" key="1">
    <citation type="submission" date="2018-07" db="EMBL/GenBank/DDBJ databases">
        <authorList>
            <person name="Quirk P.G."/>
            <person name="Krulwich T.A."/>
        </authorList>
    </citation>
    <scope>NUCLEOTIDE SEQUENCE [LARGE SCALE GENOMIC DNA]</scope>
    <source>
        <strain evidence="2 3">CC-BB4</strain>
    </source>
</reference>
<feature type="domain" description="Tyrosine specific protein phosphatases" evidence="1">
    <location>
        <begin position="67"/>
        <end position="93"/>
    </location>
</feature>
<name>A0A346A2M0_9HYPH</name>
<proteinExistence type="predicted"/>
<keyword evidence="3" id="KW-1185">Reference proteome</keyword>
<evidence type="ECO:0000259" key="1">
    <source>
        <dbReference type="PROSITE" id="PS50056"/>
    </source>
</evidence>
<accession>A0A346A2M0</accession>
<dbReference type="InterPro" id="IPR029021">
    <property type="entry name" value="Prot-tyrosine_phosphatase-like"/>
</dbReference>
<dbReference type="OrthoDB" id="9794527at2"/>
<dbReference type="RefSeq" id="WP_115693796.1">
    <property type="nucleotide sequence ID" value="NZ_CP031417.1"/>
</dbReference>
<evidence type="ECO:0000313" key="3">
    <source>
        <dbReference type="Proteomes" id="UP000254889"/>
    </source>
</evidence>
<dbReference type="AlphaFoldDB" id="A0A346A2M0"/>
<dbReference type="KEGG" id="ptaw:DW352_24565"/>
<dbReference type="SUPFAM" id="SSF52799">
    <property type="entry name" value="(Phosphotyrosine protein) phosphatases II"/>
    <property type="match status" value="1"/>
</dbReference>
<dbReference type="InterPro" id="IPR000387">
    <property type="entry name" value="Tyr_Pase_dom"/>
</dbReference>
<gene>
    <name evidence="2" type="ORF">DW352_24565</name>
</gene>
<protein>
    <submittedName>
        <fullName evidence="2">Protein tyrosine phosphatase</fullName>
    </submittedName>
</protein>
<evidence type="ECO:0000313" key="2">
    <source>
        <dbReference type="EMBL" id="AXK83417.1"/>
    </source>
</evidence>
<organism evidence="2 3">
    <name type="scientific">Pseudolabrys taiwanensis</name>
    <dbReference type="NCBI Taxonomy" id="331696"/>
    <lineage>
        <taxon>Bacteria</taxon>
        <taxon>Pseudomonadati</taxon>
        <taxon>Pseudomonadota</taxon>
        <taxon>Alphaproteobacteria</taxon>
        <taxon>Hyphomicrobiales</taxon>
        <taxon>Xanthobacteraceae</taxon>
        <taxon>Pseudolabrys</taxon>
    </lineage>
</organism>
<dbReference type="Gene3D" id="3.90.190.10">
    <property type="entry name" value="Protein tyrosine phosphatase superfamily"/>
    <property type="match status" value="1"/>
</dbReference>
<dbReference type="PROSITE" id="PS50056">
    <property type="entry name" value="TYR_PHOSPHATASE_2"/>
    <property type="match status" value="1"/>
</dbReference>
<dbReference type="Proteomes" id="UP000254889">
    <property type="component" value="Chromosome"/>
</dbReference>